<feature type="transmembrane region" description="Helical" evidence="1">
    <location>
        <begin position="165"/>
        <end position="187"/>
    </location>
</feature>
<evidence type="ECO:0000313" key="3">
    <source>
        <dbReference type="Proteomes" id="UP001597510"/>
    </source>
</evidence>
<sequence>MFTILSQAFNRTARNWKMVLTVFIVNISFGLILAAPLYNVLQSEAQSSLEFNKLISGFDLTVIIDFLSKSGKSLPPFWLLGFALSVIYLVLNIFFAGGILSQFALRGTFRLNEFFRNCTHYFGKFLVVFLIELVALLGVCIISFILLGISLIASDGSTEPVQMAWLTPSLLISGFMFTVVLNVGNYAKVILFKNFSLNAWLGFWKATNYIFHNFKTMRIYWAILVVAVILVLFYLFLESAIGLSSAFKIFVMFFVQQAFIFGRVFLKMWMLSGAFDYLSLKPIPLAPSPFSAATQAKELSDDSENKLSD</sequence>
<keyword evidence="1" id="KW-1133">Transmembrane helix</keyword>
<keyword evidence="1" id="KW-0472">Membrane</keyword>
<evidence type="ECO:0008006" key="4">
    <source>
        <dbReference type="Google" id="ProtNLM"/>
    </source>
</evidence>
<accession>A0ABW5J263</accession>
<feature type="transmembrane region" description="Helical" evidence="1">
    <location>
        <begin position="125"/>
        <end position="153"/>
    </location>
</feature>
<keyword evidence="3" id="KW-1185">Reference proteome</keyword>
<name>A0ABW5J263_9BACT</name>
<evidence type="ECO:0000313" key="2">
    <source>
        <dbReference type="EMBL" id="MFD2520102.1"/>
    </source>
</evidence>
<feature type="transmembrane region" description="Helical" evidence="1">
    <location>
        <begin position="20"/>
        <end position="41"/>
    </location>
</feature>
<dbReference type="EMBL" id="JBHULC010000004">
    <property type="protein sequence ID" value="MFD2520102.1"/>
    <property type="molecule type" value="Genomic_DNA"/>
</dbReference>
<feature type="transmembrane region" description="Helical" evidence="1">
    <location>
        <begin position="249"/>
        <end position="266"/>
    </location>
</feature>
<proteinExistence type="predicted"/>
<dbReference type="Proteomes" id="UP001597510">
    <property type="component" value="Unassembled WGS sequence"/>
</dbReference>
<comment type="caution">
    <text evidence="2">The sequence shown here is derived from an EMBL/GenBank/DDBJ whole genome shotgun (WGS) entry which is preliminary data.</text>
</comment>
<gene>
    <name evidence="2" type="ORF">ACFSR2_04340</name>
</gene>
<feature type="transmembrane region" description="Helical" evidence="1">
    <location>
        <begin position="219"/>
        <end position="237"/>
    </location>
</feature>
<feature type="transmembrane region" description="Helical" evidence="1">
    <location>
        <begin position="77"/>
        <end position="105"/>
    </location>
</feature>
<evidence type="ECO:0000256" key="1">
    <source>
        <dbReference type="SAM" id="Phobius"/>
    </source>
</evidence>
<protein>
    <recommendedName>
        <fullName evidence="4">YihY/virulence factor BrkB family protein</fullName>
    </recommendedName>
</protein>
<reference evidence="3" key="1">
    <citation type="journal article" date="2019" name="Int. J. Syst. Evol. Microbiol.">
        <title>The Global Catalogue of Microorganisms (GCM) 10K type strain sequencing project: providing services to taxonomists for standard genome sequencing and annotation.</title>
        <authorList>
            <consortium name="The Broad Institute Genomics Platform"/>
            <consortium name="The Broad Institute Genome Sequencing Center for Infectious Disease"/>
            <person name="Wu L."/>
            <person name="Ma J."/>
        </authorList>
    </citation>
    <scope>NUCLEOTIDE SEQUENCE [LARGE SCALE GENOMIC DNA]</scope>
    <source>
        <strain evidence="3">KCTC 52344</strain>
    </source>
</reference>
<keyword evidence="1" id="KW-0812">Transmembrane</keyword>
<dbReference type="RefSeq" id="WP_340235512.1">
    <property type="nucleotide sequence ID" value="NZ_JBBEWC010000004.1"/>
</dbReference>
<organism evidence="2 3">
    <name type="scientific">Emticicia soli</name>
    <dbReference type="NCBI Taxonomy" id="2027878"/>
    <lineage>
        <taxon>Bacteria</taxon>
        <taxon>Pseudomonadati</taxon>
        <taxon>Bacteroidota</taxon>
        <taxon>Cytophagia</taxon>
        <taxon>Cytophagales</taxon>
        <taxon>Leadbetterellaceae</taxon>
        <taxon>Emticicia</taxon>
    </lineage>
</organism>